<name>A0A7R8ZMF2_9CRUS</name>
<feature type="compositionally biased region" description="Low complexity" evidence="1">
    <location>
        <begin position="1"/>
        <end position="17"/>
    </location>
</feature>
<organism evidence="2">
    <name type="scientific">Cyprideis torosa</name>
    <dbReference type="NCBI Taxonomy" id="163714"/>
    <lineage>
        <taxon>Eukaryota</taxon>
        <taxon>Metazoa</taxon>
        <taxon>Ecdysozoa</taxon>
        <taxon>Arthropoda</taxon>
        <taxon>Crustacea</taxon>
        <taxon>Oligostraca</taxon>
        <taxon>Ostracoda</taxon>
        <taxon>Podocopa</taxon>
        <taxon>Podocopida</taxon>
        <taxon>Cytherocopina</taxon>
        <taxon>Cytheroidea</taxon>
        <taxon>Cytherideidae</taxon>
        <taxon>Cyprideis</taxon>
    </lineage>
</organism>
<evidence type="ECO:0000313" key="2">
    <source>
        <dbReference type="EMBL" id="CAD7225461.1"/>
    </source>
</evidence>
<proteinExistence type="predicted"/>
<dbReference type="AlphaFoldDB" id="A0A7R8ZMF2"/>
<gene>
    <name evidence="2" type="ORF">CTOB1V02_LOCUS3401</name>
</gene>
<sequence length="98" mass="10843">MIRCSGAGSASRSGRIGYPTKARSGAGYPHLNKGTVMVEKVFRDVRYPEPVELGEEIGYPDWQLVPKTDESDLKDFVGKSPTIHIYPRRIAPPPLLAF</sequence>
<reference evidence="2" key="1">
    <citation type="submission" date="2020-11" db="EMBL/GenBank/DDBJ databases">
        <authorList>
            <person name="Tran Van P."/>
        </authorList>
    </citation>
    <scope>NUCLEOTIDE SEQUENCE</scope>
</reference>
<dbReference type="OrthoDB" id="16434at2759"/>
<dbReference type="GO" id="GO:0003735">
    <property type="term" value="F:structural constituent of ribosome"/>
    <property type="evidence" value="ECO:0007669"/>
    <property type="project" value="InterPro"/>
</dbReference>
<feature type="region of interest" description="Disordered" evidence="1">
    <location>
        <begin position="1"/>
        <end position="30"/>
    </location>
</feature>
<protein>
    <submittedName>
        <fullName evidence="2">Uncharacterized protein</fullName>
    </submittedName>
</protein>
<accession>A0A7R8ZMF2</accession>
<dbReference type="EMBL" id="OB660578">
    <property type="protein sequence ID" value="CAD7225461.1"/>
    <property type="molecule type" value="Genomic_DNA"/>
</dbReference>
<dbReference type="Pfam" id="PF16053">
    <property type="entry name" value="MRP-S34"/>
    <property type="match status" value="1"/>
</dbReference>
<dbReference type="GO" id="GO:0005739">
    <property type="term" value="C:mitochondrion"/>
    <property type="evidence" value="ECO:0007669"/>
    <property type="project" value="InterPro"/>
</dbReference>
<dbReference type="InterPro" id="IPR032053">
    <property type="entry name" value="Ribosomal_mS34"/>
</dbReference>
<evidence type="ECO:0000256" key="1">
    <source>
        <dbReference type="SAM" id="MobiDB-lite"/>
    </source>
</evidence>